<evidence type="ECO:0000313" key="1">
    <source>
        <dbReference type="EMBL" id="KAF3530663.1"/>
    </source>
</evidence>
<proteinExistence type="predicted"/>
<protein>
    <submittedName>
        <fullName evidence="1">Uncharacterized protein</fullName>
    </submittedName>
</protein>
<evidence type="ECO:0000313" key="2">
    <source>
        <dbReference type="Proteomes" id="UP000266723"/>
    </source>
</evidence>
<name>A0ABQ7BEI5_BRACR</name>
<sequence>MLCIIVRPFQPVDLRFVSHGLPVLDSNIVLKEVYASIGPGDKILDLPLFRLSCTVFRPKPSKPVELFASISCKRILR</sequence>
<reference evidence="1 2" key="1">
    <citation type="journal article" date="2020" name="BMC Genomics">
        <title>Intraspecific diversification of the crop wild relative Brassica cretica Lam. using demographic model selection.</title>
        <authorList>
            <person name="Kioukis A."/>
            <person name="Michalopoulou V.A."/>
            <person name="Briers L."/>
            <person name="Pirintsos S."/>
            <person name="Studholme D.J."/>
            <person name="Pavlidis P."/>
            <person name="Sarris P.F."/>
        </authorList>
    </citation>
    <scope>NUCLEOTIDE SEQUENCE [LARGE SCALE GENOMIC DNA]</scope>
    <source>
        <strain evidence="2">cv. PFS-1207/04</strain>
    </source>
</reference>
<dbReference type="EMBL" id="QGKV02001507">
    <property type="protein sequence ID" value="KAF3530663.1"/>
    <property type="molecule type" value="Genomic_DNA"/>
</dbReference>
<keyword evidence="2" id="KW-1185">Reference proteome</keyword>
<accession>A0ABQ7BEI5</accession>
<organism evidence="1 2">
    <name type="scientific">Brassica cretica</name>
    <name type="common">Mustard</name>
    <dbReference type="NCBI Taxonomy" id="69181"/>
    <lineage>
        <taxon>Eukaryota</taxon>
        <taxon>Viridiplantae</taxon>
        <taxon>Streptophyta</taxon>
        <taxon>Embryophyta</taxon>
        <taxon>Tracheophyta</taxon>
        <taxon>Spermatophyta</taxon>
        <taxon>Magnoliopsida</taxon>
        <taxon>eudicotyledons</taxon>
        <taxon>Gunneridae</taxon>
        <taxon>Pentapetalae</taxon>
        <taxon>rosids</taxon>
        <taxon>malvids</taxon>
        <taxon>Brassicales</taxon>
        <taxon>Brassicaceae</taxon>
        <taxon>Brassiceae</taxon>
        <taxon>Brassica</taxon>
    </lineage>
</organism>
<dbReference type="Proteomes" id="UP000266723">
    <property type="component" value="Unassembled WGS sequence"/>
</dbReference>
<comment type="caution">
    <text evidence="1">The sequence shown here is derived from an EMBL/GenBank/DDBJ whole genome shotgun (WGS) entry which is preliminary data.</text>
</comment>
<gene>
    <name evidence="1" type="ORF">DY000_02042098</name>
</gene>